<reference evidence="12 13" key="1">
    <citation type="journal article" date="2011" name="Stand. Genomic Sci.">
        <title>Complete genome sequence of the thermophilic sulfur-reducer Desulfurobacterium thermolithotrophum type strain (BSA(T)) from a deep-sea hydrothermal vent.</title>
        <authorList>
            <person name="Goker M."/>
            <person name="Daligault H."/>
            <person name="Mwirichia R."/>
            <person name="Lapidus A."/>
            <person name="Lucas S."/>
            <person name="Deshpande S."/>
            <person name="Pagani I."/>
            <person name="Tapia R."/>
            <person name="Cheng J.F."/>
            <person name="Goodwin L."/>
            <person name="Pitluck S."/>
            <person name="Liolios K."/>
            <person name="Ivanova N."/>
            <person name="Mavromatis K."/>
            <person name="Mikhailova N."/>
            <person name="Pati A."/>
            <person name="Chen A."/>
            <person name="Palaniappan K."/>
            <person name="Han C."/>
            <person name="Land M."/>
            <person name="Hauser L."/>
            <person name="Pan C."/>
            <person name="Brambilla E.M."/>
            <person name="Rohde M."/>
            <person name="Spring S."/>
            <person name="Sikorski J."/>
            <person name="Wirth R."/>
            <person name="Detter J.C."/>
            <person name="Woyke T."/>
            <person name="Bristow J."/>
            <person name="Eisen J.A."/>
            <person name="Markowitz V."/>
            <person name="Hugenholtz P."/>
            <person name="Kyrpides N.C."/>
            <person name="Klenk H.P."/>
        </authorList>
    </citation>
    <scope>NUCLEOTIDE SEQUENCE [LARGE SCALE GENOMIC DNA]</scope>
    <source>
        <strain evidence="13">DSM 11699 / BSA</strain>
    </source>
</reference>
<dbReference type="GO" id="GO:0006310">
    <property type="term" value="P:DNA recombination"/>
    <property type="evidence" value="ECO:0007669"/>
    <property type="project" value="InterPro"/>
</dbReference>
<organism evidence="12 13">
    <name type="scientific">Desulfurobacterium thermolithotrophum (strain DSM 11699 / BSA)</name>
    <dbReference type="NCBI Taxonomy" id="868864"/>
    <lineage>
        <taxon>Bacteria</taxon>
        <taxon>Pseudomonadati</taxon>
        <taxon>Aquificota</taxon>
        <taxon>Aquificia</taxon>
        <taxon>Desulfurobacteriales</taxon>
        <taxon>Desulfurobacteriaceae</taxon>
        <taxon>Desulfurobacterium</taxon>
    </lineage>
</organism>
<comment type="similarity">
    <text evidence="2 9">Belongs to the RecN family.</text>
</comment>
<evidence type="ECO:0000256" key="1">
    <source>
        <dbReference type="ARBA" id="ARBA00003618"/>
    </source>
</evidence>
<evidence type="ECO:0000256" key="5">
    <source>
        <dbReference type="ARBA" id="ARBA00022763"/>
    </source>
</evidence>
<dbReference type="SUPFAM" id="SSF52540">
    <property type="entry name" value="P-loop containing nucleoside triphosphate hydrolases"/>
    <property type="match status" value="1"/>
</dbReference>
<dbReference type="GO" id="GO:0043590">
    <property type="term" value="C:bacterial nucleoid"/>
    <property type="evidence" value="ECO:0007669"/>
    <property type="project" value="TreeGrafter"/>
</dbReference>
<name>F0S0P4_DESTD</name>
<feature type="coiled-coil region" evidence="10">
    <location>
        <begin position="136"/>
        <end position="163"/>
    </location>
</feature>
<evidence type="ECO:0000259" key="11">
    <source>
        <dbReference type="Pfam" id="PF02463"/>
    </source>
</evidence>
<evidence type="ECO:0000256" key="3">
    <source>
        <dbReference type="ARBA" id="ARBA00021315"/>
    </source>
</evidence>
<dbReference type="STRING" id="868864.Dester_1211"/>
<dbReference type="Gene3D" id="3.40.50.300">
    <property type="entry name" value="P-loop containing nucleotide triphosphate hydrolases"/>
    <property type="match status" value="2"/>
</dbReference>
<evidence type="ECO:0000256" key="10">
    <source>
        <dbReference type="SAM" id="Coils"/>
    </source>
</evidence>
<evidence type="ECO:0000256" key="8">
    <source>
        <dbReference type="ARBA" id="ARBA00033408"/>
    </source>
</evidence>
<reference evidence="13" key="2">
    <citation type="submission" date="2011-02" db="EMBL/GenBank/DDBJ databases">
        <title>The complete genome of Desulfurobacterium thermolithotrophum DSM 11699.</title>
        <authorList>
            <consortium name="US DOE Joint Genome Institute (JGI-PGF)"/>
            <person name="Lucas S."/>
            <person name="Copeland A."/>
            <person name="Lapidus A."/>
            <person name="Bruce D."/>
            <person name="Goodwin L."/>
            <person name="Pitluck S."/>
            <person name="Kyrpides N."/>
            <person name="Mavromatis K."/>
            <person name="Pagani I."/>
            <person name="Ivanova N."/>
            <person name="Mikhailova N."/>
            <person name="Daligault H."/>
            <person name="Detter J.C."/>
            <person name="Tapia R."/>
            <person name="Han C."/>
            <person name="Land M."/>
            <person name="Hauser L."/>
            <person name="Markowitz V."/>
            <person name="Cheng J.-F."/>
            <person name="Hugenholtz P."/>
            <person name="Woyke T."/>
            <person name="Wu D."/>
            <person name="Spring S."/>
            <person name="Brambilla E."/>
            <person name="Klenk H.-P."/>
            <person name="Eisen J.A."/>
        </authorList>
    </citation>
    <scope>NUCLEOTIDE SEQUENCE [LARGE SCALE GENOMIC DNA]</scope>
    <source>
        <strain evidence="13">DSM 11699 / BSA</strain>
    </source>
</reference>
<evidence type="ECO:0000256" key="7">
    <source>
        <dbReference type="ARBA" id="ARBA00023204"/>
    </source>
</evidence>
<dbReference type="PIRSF" id="PIRSF003128">
    <property type="entry name" value="RecN"/>
    <property type="match status" value="1"/>
</dbReference>
<keyword evidence="5 9" id="KW-0227">DNA damage</keyword>
<dbReference type="InterPro" id="IPR027417">
    <property type="entry name" value="P-loop_NTPase"/>
</dbReference>
<dbReference type="GO" id="GO:0006281">
    <property type="term" value="P:DNA repair"/>
    <property type="evidence" value="ECO:0007669"/>
    <property type="project" value="UniProtKB-KW"/>
</dbReference>
<dbReference type="InterPro" id="IPR004604">
    <property type="entry name" value="DNA_recomb/repair_RecN"/>
</dbReference>
<keyword evidence="10" id="KW-0175">Coiled coil</keyword>
<dbReference type="PANTHER" id="PTHR11059">
    <property type="entry name" value="DNA REPAIR PROTEIN RECN"/>
    <property type="match status" value="1"/>
</dbReference>
<protein>
    <recommendedName>
        <fullName evidence="3 9">DNA repair protein RecN</fullName>
    </recommendedName>
    <alternativeName>
        <fullName evidence="8 9">Recombination protein N</fullName>
    </alternativeName>
</protein>
<dbReference type="FunCoup" id="F0S0P4">
    <property type="interactions" value="385"/>
</dbReference>
<evidence type="ECO:0000313" key="13">
    <source>
        <dbReference type="Proteomes" id="UP000007102"/>
    </source>
</evidence>
<feature type="domain" description="RecF/RecN/SMC N-terminal" evidence="11">
    <location>
        <begin position="62"/>
        <end position="479"/>
    </location>
</feature>
<comment type="function">
    <text evidence="1 9">May be involved in recombinational repair of damaged DNA.</text>
</comment>
<evidence type="ECO:0000256" key="6">
    <source>
        <dbReference type="ARBA" id="ARBA00022840"/>
    </source>
</evidence>
<dbReference type="eggNOG" id="COG0497">
    <property type="taxonomic scope" value="Bacteria"/>
</dbReference>
<dbReference type="PANTHER" id="PTHR11059:SF0">
    <property type="entry name" value="DNA REPAIR PROTEIN RECN"/>
    <property type="match status" value="1"/>
</dbReference>
<evidence type="ECO:0000313" key="12">
    <source>
        <dbReference type="EMBL" id="ADY73847.1"/>
    </source>
</evidence>
<dbReference type="AlphaFoldDB" id="F0S0P4"/>
<evidence type="ECO:0000256" key="2">
    <source>
        <dbReference type="ARBA" id="ARBA00009441"/>
    </source>
</evidence>
<accession>F0S0P4</accession>
<gene>
    <name evidence="12" type="ordered locus">Dester_1211</name>
</gene>
<keyword evidence="6" id="KW-0067">ATP-binding</keyword>
<dbReference type="RefSeq" id="WP_013638798.1">
    <property type="nucleotide sequence ID" value="NC_015185.1"/>
</dbReference>
<evidence type="ECO:0000256" key="9">
    <source>
        <dbReference type="PIRNR" id="PIRNR003128"/>
    </source>
</evidence>
<dbReference type="Proteomes" id="UP000007102">
    <property type="component" value="Chromosome"/>
</dbReference>
<dbReference type="InterPro" id="IPR003395">
    <property type="entry name" value="RecF/RecN/SMC_N"/>
</dbReference>
<sequence>MIEELRLSSFGSISAELLFSQGFNVIIGETGAGKSLLLSSIEFLKGKKSNVVFEGSFVEAVFNVQGEEIFIRREIKNGRSRYFLNGMRVPQNLVEKKLFSLITFQSQRQSIELLKPSYQLKLLDVFSIVTPLLKEYKKIYELYRQKETELKKLLDEMSAKDREIDILRFQIEEIKSVNFQKGEEEELLALREVLLKSESVKRFKSLAKRFLYDGEDSALEKIEVVIRELEELGVGEEILNRLNSVYYEIEDIYSEIEKSFVIPEEDISLEAVEERLYEIEKLKRKYGNSYEEVQKFLKKIERRLEALENLDFEVEKVQRDLEELRKELESLANKISELRKKGAEKLKEYLISSFSELCMESARFEIKLKPLEDFLPTGKDSVEFLFSGNPKLPLSLLSSSISGGELSRFLLSVLTFFTDSKTTIVFDEIDSGMSGKVLSKVAEKLRKISQKQQIIAVTHSPQILAAADKVFKVEKDQKGEVIVKTLSDEEKKREIAIMIAGRITEGSLSAAEDLLNRWEE</sequence>
<dbReference type="KEGG" id="dte:Dester_1211"/>
<dbReference type="GO" id="GO:0009432">
    <property type="term" value="P:SOS response"/>
    <property type="evidence" value="ECO:0007669"/>
    <property type="project" value="TreeGrafter"/>
</dbReference>
<keyword evidence="7 9" id="KW-0234">DNA repair</keyword>
<keyword evidence="13" id="KW-1185">Reference proteome</keyword>
<keyword evidence="4" id="KW-0547">Nucleotide-binding</keyword>
<proteinExistence type="inferred from homology"/>
<dbReference type="Pfam" id="PF02463">
    <property type="entry name" value="SMC_N"/>
    <property type="match status" value="1"/>
</dbReference>
<dbReference type="OrthoDB" id="9806954at2"/>
<dbReference type="HOGENOM" id="CLU_018297_3_1_0"/>
<evidence type="ECO:0000256" key="4">
    <source>
        <dbReference type="ARBA" id="ARBA00022741"/>
    </source>
</evidence>
<dbReference type="GO" id="GO:0005524">
    <property type="term" value="F:ATP binding"/>
    <property type="evidence" value="ECO:0007669"/>
    <property type="project" value="UniProtKB-KW"/>
</dbReference>
<feature type="coiled-coil region" evidence="10">
    <location>
        <begin position="290"/>
        <end position="348"/>
    </location>
</feature>
<dbReference type="InParanoid" id="F0S0P4"/>
<dbReference type="EMBL" id="CP002543">
    <property type="protein sequence ID" value="ADY73847.1"/>
    <property type="molecule type" value="Genomic_DNA"/>
</dbReference>